<keyword evidence="1" id="KW-0732">Signal</keyword>
<dbReference type="InterPro" id="IPR046357">
    <property type="entry name" value="PPIase_dom_sf"/>
</dbReference>
<dbReference type="SUPFAM" id="SSF54534">
    <property type="entry name" value="FKBP-like"/>
    <property type="match status" value="2"/>
</dbReference>
<dbReference type="InterPro" id="IPR027304">
    <property type="entry name" value="Trigger_fact/SurA_dom_sf"/>
</dbReference>
<name>A0A382LAH9_9ZZZZ</name>
<evidence type="ECO:0000256" key="5">
    <source>
        <dbReference type="ARBA" id="ARBA00023235"/>
    </source>
</evidence>
<keyword evidence="4" id="KW-0143">Chaperone</keyword>
<evidence type="ECO:0000313" key="7">
    <source>
        <dbReference type="EMBL" id="SVC33649.1"/>
    </source>
</evidence>
<dbReference type="Gene3D" id="3.10.50.40">
    <property type="match status" value="2"/>
</dbReference>
<proteinExistence type="predicted"/>
<dbReference type="SUPFAM" id="SSF109998">
    <property type="entry name" value="Triger factor/SurA peptide-binding domain-like"/>
    <property type="match status" value="1"/>
</dbReference>
<dbReference type="InterPro" id="IPR050280">
    <property type="entry name" value="OMP_Chaperone_SurA"/>
</dbReference>
<keyword evidence="2" id="KW-0574">Periplasm</keyword>
<evidence type="ECO:0000256" key="3">
    <source>
        <dbReference type="ARBA" id="ARBA00023110"/>
    </source>
</evidence>
<dbReference type="GO" id="GO:0003755">
    <property type="term" value="F:peptidyl-prolyl cis-trans isomerase activity"/>
    <property type="evidence" value="ECO:0007669"/>
    <property type="project" value="UniProtKB-KW"/>
</dbReference>
<organism evidence="7">
    <name type="scientific">marine metagenome</name>
    <dbReference type="NCBI Taxonomy" id="408172"/>
    <lineage>
        <taxon>unclassified sequences</taxon>
        <taxon>metagenomes</taxon>
        <taxon>ecological metagenomes</taxon>
    </lineage>
</organism>
<dbReference type="AlphaFoldDB" id="A0A382LAH9"/>
<feature type="domain" description="PpiC" evidence="6">
    <location>
        <begin position="93"/>
        <end position="194"/>
    </location>
</feature>
<evidence type="ECO:0000256" key="2">
    <source>
        <dbReference type="ARBA" id="ARBA00022764"/>
    </source>
</evidence>
<dbReference type="EMBL" id="UINC01085783">
    <property type="protein sequence ID" value="SVC33649.1"/>
    <property type="molecule type" value="Genomic_DNA"/>
</dbReference>
<dbReference type="Gene3D" id="1.10.4030.10">
    <property type="entry name" value="Porin chaperone SurA, peptide-binding domain"/>
    <property type="match status" value="1"/>
</dbReference>
<evidence type="ECO:0000256" key="4">
    <source>
        <dbReference type="ARBA" id="ARBA00023186"/>
    </source>
</evidence>
<dbReference type="PANTHER" id="PTHR47637">
    <property type="entry name" value="CHAPERONE SURA"/>
    <property type="match status" value="1"/>
</dbReference>
<dbReference type="PANTHER" id="PTHR47637:SF1">
    <property type="entry name" value="CHAPERONE SURA"/>
    <property type="match status" value="1"/>
</dbReference>
<reference evidence="7" key="1">
    <citation type="submission" date="2018-05" db="EMBL/GenBank/DDBJ databases">
        <authorList>
            <person name="Lanie J.A."/>
            <person name="Ng W.-L."/>
            <person name="Kazmierczak K.M."/>
            <person name="Andrzejewski T.M."/>
            <person name="Davidsen T.M."/>
            <person name="Wayne K.J."/>
            <person name="Tettelin H."/>
            <person name="Glass J.I."/>
            <person name="Rusch D."/>
            <person name="Podicherti R."/>
            <person name="Tsui H.-C.T."/>
            <person name="Winkler M.E."/>
        </authorList>
    </citation>
    <scope>NUCLEOTIDE SEQUENCE</scope>
</reference>
<sequence>IQMQRASRIGIQISDQMLNGAIAEVARSNNIAFEDLPPLLAQDGINYAEYRRDMRKQMILEQLKRFDVINRISVSPREIESCIADLEDNAVVNSNYHLSHIFISVPSSATNEQFSTAAREAGEVYDQLTAGADFGSLAIRHSNGDTALEGGSLGWRPGDQLPTLFFDVVGEMQSGEFSQPIRAISGYHIVKVNEIQGVVQKSEIEQMRIRHILVTPDQIIDEETAKGRLDDALEQIRDGGDFAEIAKLLSDDPGSANNGGEMGWTNPGEFVPEFEEIAKTADIGVMSVPFRSRFGWHILEVLERRVYDNTTDLKTSNCVQRVRNGKLNNETELWVRRIRDEAFVETRI</sequence>
<accession>A0A382LAH9</accession>
<evidence type="ECO:0000259" key="6">
    <source>
        <dbReference type="PROSITE" id="PS50198"/>
    </source>
</evidence>
<dbReference type="Pfam" id="PF00639">
    <property type="entry name" value="Rotamase"/>
    <property type="match status" value="2"/>
</dbReference>
<keyword evidence="5" id="KW-0413">Isomerase</keyword>
<dbReference type="PROSITE" id="PS50198">
    <property type="entry name" value="PPIC_PPIASE_2"/>
    <property type="match status" value="2"/>
</dbReference>
<feature type="domain" description="PpiC" evidence="6">
    <location>
        <begin position="204"/>
        <end position="303"/>
    </location>
</feature>
<feature type="non-terminal residue" evidence="7">
    <location>
        <position position="1"/>
    </location>
</feature>
<evidence type="ECO:0000256" key="1">
    <source>
        <dbReference type="ARBA" id="ARBA00022729"/>
    </source>
</evidence>
<keyword evidence="3" id="KW-0697">Rotamase</keyword>
<protein>
    <recommendedName>
        <fullName evidence="6">PpiC domain-containing protein</fullName>
    </recommendedName>
</protein>
<dbReference type="InterPro" id="IPR000297">
    <property type="entry name" value="PPIase_PpiC"/>
</dbReference>
<dbReference type="Pfam" id="PF09312">
    <property type="entry name" value="SurA_N"/>
    <property type="match status" value="1"/>
</dbReference>
<gene>
    <name evidence="7" type="ORF">METZ01_LOCUS286503</name>
</gene>
<dbReference type="InterPro" id="IPR015391">
    <property type="entry name" value="SurA_N"/>
</dbReference>